<dbReference type="AlphaFoldDB" id="A0A5K7S6Y8"/>
<proteinExistence type="predicted"/>
<reference evidence="2" key="1">
    <citation type="journal article" date="2020" name="Int. J. Syst. Evol. Microbiol.">
        <title>Aquipluma nitroreducens gen. nov. sp. nov., a novel facultatively anaerobic bacterium isolated from a freshwater lake.</title>
        <authorList>
            <person name="Watanabe M."/>
            <person name="Kojima H."/>
            <person name="Fukui M."/>
        </authorList>
    </citation>
    <scope>NUCLEOTIDE SEQUENCE</scope>
    <source>
        <strain evidence="2">MeG22</strain>
    </source>
</reference>
<keyword evidence="1" id="KW-0472">Membrane</keyword>
<dbReference type="EMBL" id="AP018694">
    <property type="protein sequence ID" value="BBE17323.1"/>
    <property type="molecule type" value="Genomic_DNA"/>
</dbReference>
<keyword evidence="1" id="KW-0812">Transmembrane</keyword>
<organism evidence="2 3">
    <name type="scientific">Aquipluma nitroreducens</name>
    <dbReference type="NCBI Taxonomy" id="2010828"/>
    <lineage>
        <taxon>Bacteria</taxon>
        <taxon>Pseudomonadati</taxon>
        <taxon>Bacteroidota</taxon>
        <taxon>Bacteroidia</taxon>
        <taxon>Marinilabiliales</taxon>
        <taxon>Prolixibacteraceae</taxon>
        <taxon>Aquipluma</taxon>
    </lineage>
</organism>
<evidence type="ECO:0008006" key="4">
    <source>
        <dbReference type="Google" id="ProtNLM"/>
    </source>
</evidence>
<dbReference type="Proteomes" id="UP001193389">
    <property type="component" value="Chromosome"/>
</dbReference>
<keyword evidence="1" id="KW-1133">Transmembrane helix</keyword>
<evidence type="ECO:0000313" key="2">
    <source>
        <dbReference type="EMBL" id="BBE17323.1"/>
    </source>
</evidence>
<keyword evidence="3" id="KW-1185">Reference proteome</keyword>
<name>A0A5K7S6Y8_9BACT</name>
<sequence length="256" mass="29604">MTSQHHPFKEKCILERVKLLHFCELVFLPLDVITNSTPMKLLLLSTVLFLTIFPVTLKSQSAWKRETGFRFGLVLPKTPSNYYDTKIGGALKIGAYQSWARPEKRFSLRPEIGVDIERLSINYDGGGLGGGMEATGVIYSLNLEYACLVQLKLFKKLGFAIGPSGKYLLTNYTKVKEHHWMIYNPHPVSTDYQINGFNRKYLYEPSFGFKTMLFTKNLDDKKNICFSFERLWFKNNNQTAFIYYSETTELSFYVVF</sequence>
<dbReference type="KEGG" id="anf:AQPE_1472"/>
<feature type="transmembrane region" description="Helical" evidence="1">
    <location>
        <begin position="39"/>
        <end position="57"/>
    </location>
</feature>
<protein>
    <recommendedName>
        <fullName evidence="4">Outer membrane protein beta-barrel domain-containing protein</fullName>
    </recommendedName>
</protein>
<evidence type="ECO:0000256" key="1">
    <source>
        <dbReference type="SAM" id="Phobius"/>
    </source>
</evidence>
<gene>
    <name evidence="2" type="ORF">AQPE_1472</name>
</gene>
<evidence type="ECO:0000313" key="3">
    <source>
        <dbReference type="Proteomes" id="UP001193389"/>
    </source>
</evidence>
<accession>A0A5K7S6Y8</accession>